<evidence type="ECO:0000256" key="6">
    <source>
        <dbReference type="ARBA" id="ARBA00023157"/>
    </source>
</evidence>
<dbReference type="PROSITE" id="PS00250">
    <property type="entry name" value="TGF_BETA_1"/>
    <property type="match status" value="1"/>
</dbReference>
<protein>
    <recommendedName>
        <fullName evidence="11">TGF-beta family profile domain-containing protein</fullName>
    </recommendedName>
</protein>
<evidence type="ECO:0000256" key="4">
    <source>
        <dbReference type="ARBA" id="ARBA00022729"/>
    </source>
</evidence>
<keyword evidence="13" id="KW-1185">Reference proteome</keyword>
<dbReference type="Pfam" id="PF00019">
    <property type="entry name" value="TGF_beta"/>
    <property type="match status" value="1"/>
</dbReference>
<organism evidence="12 13">
    <name type="scientific">Porites lobata</name>
    <dbReference type="NCBI Taxonomy" id="104759"/>
    <lineage>
        <taxon>Eukaryota</taxon>
        <taxon>Metazoa</taxon>
        <taxon>Cnidaria</taxon>
        <taxon>Anthozoa</taxon>
        <taxon>Hexacorallia</taxon>
        <taxon>Scleractinia</taxon>
        <taxon>Fungiina</taxon>
        <taxon>Poritidae</taxon>
        <taxon>Porites</taxon>
    </lineage>
</organism>
<evidence type="ECO:0000256" key="2">
    <source>
        <dbReference type="ARBA" id="ARBA00006656"/>
    </source>
</evidence>
<dbReference type="Gene3D" id="2.60.120.970">
    <property type="match status" value="1"/>
</dbReference>
<accession>A0ABN8Q7H0</accession>
<feature type="signal peptide" evidence="10">
    <location>
        <begin position="1"/>
        <end position="21"/>
    </location>
</feature>
<dbReference type="InterPro" id="IPR001839">
    <property type="entry name" value="TGF-b_C"/>
</dbReference>
<dbReference type="CDD" id="cd13761">
    <property type="entry name" value="TGF_beta_BMP5_like"/>
    <property type="match status" value="1"/>
</dbReference>
<comment type="similarity">
    <text evidence="2 8">Belongs to the TGF-beta family.</text>
</comment>
<evidence type="ECO:0000256" key="9">
    <source>
        <dbReference type="SAM" id="MobiDB-lite"/>
    </source>
</evidence>
<comment type="caution">
    <text evidence="12">The sequence shown here is derived from an EMBL/GenBank/DDBJ whole genome shotgun (WGS) entry which is preliminary data.</text>
</comment>
<feature type="domain" description="TGF-beta family profile" evidence="11">
    <location>
        <begin position="317"/>
        <end position="445"/>
    </location>
</feature>
<dbReference type="PROSITE" id="PS51362">
    <property type="entry name" value="TGF_BETA_2"/>
    <property type="match status" value="1"/>
</dbReference>
<evidence type="ECO:0000313" key="13">
    <source>
        <dbReference type="Proteomes" id="UP001159405"/>
    </source>
</evidence>
<dbReference type="Proteomes" id="UP001159405">
    <property type="component" value="Unassembled WGS sequence"/>
</dbReference>
<evidence type="ECO:0000256" key="7">
    <source>
        <dbReference type="ARBA" id="ARBA00023180"/>
    </source>
</evidence>
<dbReference type="InterPro" id="IPR017948">
    <property type="entry name" value="TGFb_CS"/>
</dbReference>
<feature type="region of interest" description="Disordered" evidence="9">
    <location>
        <begin position="308"/>
        <end position="342"/>
    </location>
</feature>
<evidence type="ECO:0000256" key="10">
    <source>
        <dbReference type="SAM" id="SignalP"/>
    </source>
</evidence>
<keyword evidence="5 8" id="KW-0339">Growth factor</keyword>
<keyword evidence="3" id="KW-0964">Secreted</keyword>
<evidence type="ECO:0000256" key="8">
    <source>
        <dbReference type="RuleBase" id="RU000354"/>
    </source>
</evidence>
<dbReference type="Pfam" id="PF00688">
    <property type="entry name" value="TGFb_propeptide"/>
    <property type="match status" value="1"/>
</dbReference>
<dbReference type="PANTHER" id="PTHR11848">
    <property type="entry name" value="TGF-BETA FAMILY"/>
    <property type="match status" value="1"/>
</dbReference>
<dbReference type="SMART" id="SM00204">
    <property type="entry name" value="TGFB"/>
    <property type="match status" value="1"/>
</dbReference>
<comment type="subcellular location">
    <subcellularLocation>
        <location evidence="1">Secreted</location>
    </subcellularLocation>
</comment>
<evidence type="ECO:0000256" key="3">
    <source>
        <dbReference type="ARBA" id="ARBA00022525"/>
    </source>
</evidence>
<dbReference type="Gene3D" id="2.10.90.10">
    <property type="entry name" value="Cystine-knot cytokines"/>
    <property type="match status" value="1"/>
</dbReference>
<keyword evidence="7" id="KW-0325">Glycoprotein</keyword>
<reference evidence="12 13" key="1">
    <citation type="submission" date="2022-05" db="EMBL/GenBank/DDBJ databases">
        <authorList>
            <consortium name="Genoscope - CEA"/>
            <person name="William W."/>
        </authorList>
    </citation>
    <scope>NUCLEOTIDE SEQUENCE [LARGE SCALE GENOMIC DNA]</scope>
</reference>
<evidence type="ECO:0000313" key="12">
    <source>
        <dbReference type="EMBL" id="CAH3156882.1"/>
    </source>
</evidence>
<dbReference type="EMBL" id="CALNXK010000106">
    <property type="protein sequence ID" value="CAH3156882.1"/>
    <property type="molecule type" value="Genomic_DNA"/>
</dbReference>
<proteinExistence type="inferred from homology"/>
<evidence type="ECO:0000259" key="11">
    <source>
        <dbReference type="PROSITE" id="PS51362"/>
    </source>
</evidence>
<evidence type="ECO:0000256" key="1">
    <source>
        <dbReference type="ARBA" id="ARBA00004613"/>
    </source>
</evidence>
<sequence length="445" mass="50270">MCTQRLLFVSFLALFASPTDSESTLASTINQVIKPESTVSNAQHEDLTQSSRRNRSNPRVNNSLRKENVSDAQSVKNDTTSLTLQREILALMGLPHRPRLSLNTRLHGRKMSAPLYMMDLYNSLEMNASDSNGNICCNSSVMDSRAVGADTIMSYVNHVRGARPKLSRLHATFRFKIETPQGENMTAAEFRIYKEQKFNKLRIPILNVTYRVELHQVRQPGKDLQRLGVLVVRHWEKGWQAFDVTTAGLEWAKEPSKNFGIELSVRTMAGVEVNPFDIGFVGFHGPQEKRPFLVSFYRGDTYRRFFPNHPFSPHSPRRRRSARSLGPQLANVGSSSKSGNHKSCSRRMLYVSFQRLGWQDWIIAPEGYSAFFCHGECSFPLSAHMNATNHAIVQTLVHLMTPSVVPQPCCSPTKLTAISVLYFDDDNNVVLKKYTNMVVKACGCH</sequence>
<evidence type="ECO:0000256" key="5">
    <source>
        <dbReference type="ARBA" id="ARBA00023030"/>
    </source>
</evidence>
<name>A0ABN8Q7H0_9CNID</name>
<keyword evidence="4 10" id="KW-0732">Signal</keyword>
<dbReference type="InterPro" id="IPR029034">
    <property type="entry name" value="Cystine-knot_cytokine"/>
</dbReference>
<gene>
    <name evidence="12" type="ORF">PLOB_00002130</name>
</gene>
<feature type="chain" id="PRO_5047360449" description="TGF-beta family profile domain-containing protein" evidence="10">
    <location>
        <begin position="22"/>
        <end position="445"/>
    </location>
</feature>
<dbReference type="SUPFAM" id="SSF57501">
    <property type="entry name" value="Cystine-knot cytokines"/>
    <property type="match status" value="1"/>
</dbReference>
<feature type="region of interest" description="Disordered" evidence="9">
    <location>
        <begin position="36"/>
        <end position="62"/>
    </location>
</feature>
<keyword evidence="6" id="KW-1015">Disulfide bond</keyword>
<dbReference type="InterPro" id="IPR001111">
    <property type="entry name" value="TGF-b_propeptide"/>
</dbReference>
<dbReference type="PANTHER" id="PTHR11848:SF310">
    <property type="entry name" value="PROTEIN 60A-RELATED"/>
    <property type="match status" value="1"/>
</dbReference>
<dbReference type="InterPro" id="IPR015615">
    <property type="entry name" value="TGF-beta-rel"/>
</dbReference>